<comment type="caution">
    <text evidence="7">The sequence shown here is derived from an EMBL/GenBank/DDBJ whole genome shotgun (WGS) entry which is preliminary data.</text>
</comment>
<gene>
    <name evidence="7" type="ORF">SHI21_02830</name>
</gene>
<evidence type="ECO:0000256" key="3">
    <source>
        <dbReference type="ARBA" id="ARBA00023125"/>
    </source>
</evidence>
<sequence>MKWLNYHHLIYFKEIANEGSISKASEKLLIGQPALSAQLKQLEEQLDIELFERKNRKLILTDAGKVVLKYANEIGHLGQELLQVIEEKTYSNSKTLFRLGALDSVPKQIVWEIAQKARSYGDCFVSIVEGDQEELTNELLSRNIDCFISNYSGDISKDKNMNSKSFVKASVSIYGAKEFLDCKTNFPKSLIGKPMILPTHHSKLRHDLDFFFESKKIKIINELETQDTALMKIFAAQGAGLAALPDIAAQDLVQNGTLYKIATLPNIKEEYWIIGSKRTIDNPIASKLMKNI</sequence>
<dbReference type="PANTHER" id="PTHR30293">
    <property type="entry name" value="TRANSCRIPTIONAL REGULATORY PROTEIN NAC-RELATED"/>
    <property type="match status" value="1"/>
</dbReference>
<dbReference type="InterPro" id="IPR005119">
    <property type="entry name" value="LysR_subst-bd"/>
</dbReference>
<dbReference type="PRINTS" id="PR00039">
    <property type="entry name" value="HTHLYSR"/>
</dbReference>
<dbReference type="SUPFAM" id="SSF46785">
    <property type="entry name" value="Winged helix' DNA-binding domain"/>
    <property type="match status" value="1"/>
</dbReference>
<comment type="similarity">
    <text evidence="1">Belongs to the LysR transcriptional regulatory family.</text>
</comment>
<accession>A0ABU5VQ04</accession>
<evidence type="ECO:0000313" key="7">
    <source>
        <dbReference type="EMBL" id="MEA9355114.1"/>
    </source>
</evidence>
<dbReference type="Gene3D" id="1.10.10.10">
    <property type="entry name" value="Winged helix-like DNA-binding domain superfamily/Winged helix DNA-binding domain"/>
    <property type="match status" value="1"/>
</dbReference>
<dbReference type="Gene3D" id="3.40.190.290">
    <property type="match status" value="1"/>
</dbReference>
<organism evidence="7 8">
    <name type="scientific">Bacteriovorax antarcticus</name>
    <dbReference type="NCBI Taxonomy" id="3088717"/>
    <lineage>
        <taxon>Bacteria</taxon>
        <taxon>Pseudomonadati</taxon>
        <taxon>Bdellovibrionota</taxon>
        <taxon>Bacteriovoracia</taxon>
        <taxon>Bacteriovoracales</taxon>
        <taxon>Bacteriovoracaceae</taxon>
        <taxon>Bacteriovorax</taxon>
    </lineage>
</organism>
<keyword evidence="5" id="KW-0804">Transcription</keyword>
<dbReference type="EMBL" id="JAYGJQ010000001">
    <property type="protein sequence ID" value="MEA9355114.1"/>
    <property type="molecule type" value="Genomic_DNA"/>
</dbReference>
<evidence type="ECO:0000256" key="1">
    <source>
        <dbReference type="ARBA" id="ARBA00009437"/>
    </source>
</evidence>
<dbReference type="Proteomes" id="UP001302274">
    <property type="component" value="Unassembled WGS sequence"/>
</dbReference>
<keyword evidence="8" id="KW-1185">Reference proteome</keyword>
<evidence type="ECO:0000256" key="2">
    <source>
        <dbReference type="ARBA" id="ARBA00023015"/>
    </source>
</evidence>
<dbReference type="RefSeq" id="WP_323574603.1">
    <property type="nucleotide sequence ID" value="NZ_JAYGJQ010000001.1"/>
</dbReference>
<proteinExistence type="inferred from homology"/>
<dbReference type="InterPro" id="IPR036390">
    <property type="entry name" value="WH_DNA-bd_sf"/>
</dbReference>
<evidence type="ECO:0000256" key="5">
    <source>
        <dbReference type="ARBA" id="ARBA00023163"/>
    </source>
</evidence>
<protein>
    <submittedName>
        <fullName evidence="7">LysR family transcriptional regulator</fullName>
    </submittedName>
</protein>
<name>A0ABU5VQ04_9BACT</name>
<keyword evidence="3" id="KW-0238">DNA-binding</keyword>
<dbReference type="Pfam" id="PF00126">
    <property type="entry name" value="HTH_1"/>
    <property type="match status" value="1"/>
</dbReference>
<reference evidence="7 8" key="1">
    <citation type="submission" date="2023-11" db="EMBL/GenBank/DDBJ databases">
        <title>A Novel Polar Bacteriovorax (B. antarcticus) Isolated from the Biocrust in Antarctica.</title>
        <authorList>
            <person name="Mun W."/>
            <person name="Choi S.Y."/>
            <person name="Mitchell R.J."/>
        </authorList>
    </citation>
    <scope>NUCLEOTIDE SEQUENCE [LARGE SCALE GENOMIC DNA]</scope>
    <source>
        <strain evidence="7 8">PP10</strain>
    </source>
</reference>
<dbReference type="Pfam" id="PF03466">
    <property type="entry name" value="LysR_substrate"/>
    <property type="match status" value="1"/>
</dbReference>
<evidence type="ECO:0000259" key="6">
    <source>
        <dbReference type="PROSITE" id="PS50931"/>
    </source>
</evidence>
<feature type="domain" description="HTH lysR-type" evidence="6">
    <location>
        <begin position="4"/>
        <end position="61"/>
    </location>
</feature>
<dbReference type="PANTHER" id="PTHR30293:SF2">
    <property type="entry name" value="TRANSCRIPTIONAL ACTIVATOR PROTEIN NHAR"/>
    <property type="match status" value="1"/>
</dbReference>
<evidence type="ECO:0000313" key="8">
    <source>
        <dbReference type="Proteomes" id="UP001302274"/>
    </source>
</evidence>
<keyword evidence="4" id="KW-0010">Activator</keyword>
<dbReference type="SUPFAM" id="SSF53850">
    <property type="entry name" value="Periplasmic binding protein-like II"/>
    <property type="match status" value="1"/>
</dbReference>
<dbReference type="PROSITE" id="PS50931">
    <property type="entry name" value="HTH_LYSR"/>
    <property type="match status" value="1"/>
</dbReference>
<evidence type="ECO:0000256" key="4">
    <source>
        <dbReference type="ARBA" id="ARBA00023159"/>
    </source>
</evidence>
<dbReference type="InterPro" id="IPR036388">
    <property type="entry name" value="WH-like_DNA-bd_sf"/>
</dbReference>
<keyword evidence="2" id="KW-0805">Transcription regulation</keyword>
<dbReference type="InterPro" id="IPR000847">
    <property type="entry name" value="LysR_HTH_N"/>
</dbReference>